<gene>
    <name evidence="2" type="ORF">SAMN05661012_06494</name>
    <name evidence="3" type="ORF">SR876_29115</name>
</gene>
<accession>A0A1K1SZM8</accession>
<sequence length="72" mass="8157">MIDLEVTSLPTKMRAVFQLSRYEDLSNKAIAETLNIAEGTVKKQVKNALTILRERLAAVSTLMVFIVWEIFS</sequence>
<dbReference type="InterPro" id="IPR013324">
    <property type="entry name" value="RNA_pol_sigma_r3/r4-like"/>
</dbReference>
<dbReference type="Proteomes" id="UP000183788">
    <property type="component" value="Unassembled WGS sequence"/>
</dbReference>
<dbReference type="Gene3D" id="1.10.10.10">
    <property type="entry name" value="Winged helix-like DNA-binding domain superfamily/Winged helix DNA-binding domain"/>
    <property type="match status" value="1"/>
</dbReference>
<evidence type="ECO:0000259" key="1">
    <source>
        <dbReference type="Pfam" id="PF08281"/>
    </source>
</evidence>
<protein>
    <submittedName>
        <fullName evidence="2">RNA polymerase sigma factor, sigma-70 family</fullName>
    </submittedName>
    <submittedName>
        <fullName evidence="3">Sigma factor-like helix-turn-helix DNA-binding protein</fullName>
    </submittedName>
</protein>
<dbReference type="RefSeq" id="WP_072366403.1">
    <property type="nucleotide sequence ID" value="NZ_CP139972.1"/>
</dbReference>
<dbReference type="OrthoDB" id="659569at2"/>
<evidence type="ECO:0000313" key="5">
    <source>
        <dbReference type="Proteomes" id="UP001326715"/>
    </source>
</evidence>
<organism evidence="2 4">
    <name type="scientific">Chitinophaga sancti</name>
    <dbReference type="NCBI Taxonomy" id="1004"/>
    <lineage>
        <taxon>Bacteria</taxon>
        <taxon>Pseudomonadati</taxon>
        <taxon>Bacteroidota</taxon>
        <taxon>Chitinophagia</taxon>
        <taxon>Chitinophagales</taxon>
        <taxon>Chitinophagaceae</taxon>
        <taxon>Chitinophaga</taxon>
    </lineage>
</organism>
<feature type="domain" description="RNA polymerase sigma factor 70 region 4 type 2" evidence="1">
    <location>
        <begin position="5"/>
        <end position="50"/>
    </location>
</feature>
<proteinExistence type="predicted"/>
<evidence type="ECO:0000313" key="3">
    <source>
        <dbReference type="EMBL" id="WQG88994.1"/>
    </source>
</evidence>
<dbReference type="GO" id="GO:0016987">
    <property type="term" value="F:sigma factor activity"/>
    <property type="evidence" value="ECO:0007669"/>
    <property type="project" value="InterPro"/>
</dbReference>
<dbReference type="InterPro" id="IPR036388">
    <property type="entry name" value="WH-like_DNA-bd_sf"/>
</dbReference>
<dbReference type="SUPFAM" id="SSF88659">
    <property type="entry name" value="Sigma3 and sigma4 domains of RNA polymerase sigma factors"/>
    <property type="match status" value="1"/>
</dbReference>
<dbReference type="Pfam" id="PF08281">
    <property type="entry name" value="Sigma70_r4_2"/>
    <property type="match status" value="1"/>
</dbReference>
<evidence type="ECO:0000313" key="4">
    <source>
        <dbReference type="Proteomes" id="UP000183788"/>
    </source>
</evidence>
<dbReference type="Proteomes" id="UP001326715">
    <property type="component" value="Chromosome"/>
</dbReference>
<reference evidence="2 4" key="1">
    <citation type="submission" date="2016-11" db="EMBL/GenBank/DDBJ databases">
        <authorList>
            <person name="Jaros S."/>
            <person name="Januszkiewicz K."/>
            <person name="Wedrychowicz H."/>
        </authorList>
    </citation>
    <scope>NUCLEOTIDE SEQUENCE [LARGE SCALE GENOMIC DNA]</scope>
    <source>
        <strain evidence="2 4">DSM 784</strain>
    </source>
</reference>
<dbReference type="GO" id="GO:0006352">
    <property type="term" value="P:DNA-templated transcription initiation"/>
    <property type="evidence" value="ECO:0007669"/>
    <property type="project" value="InterPro"/>
</dbReference>
<dbReference type="GO" id="GO:0003677">
    <property type="term" value="F:DNA binding"/>
    <property type="evidence" value="ECO:0007669"/>
    <property type="project" value="InterPro"/>
</dbReference>
<dbReference type="STRING" id="1004.SAMN05661012_06494"/>
<reference evidence="3 5" key="2">
    <citation type="submission" date="2023-11" db="EMBL/GenBank/DDBJ databases">
        <title>MicrobeMod: A computational toolkit for identifying prokaryotic methylation and restriction-modification with nanopore sequencing.</title>
        <authorList>
            <person name="Crits-Christoph A."/>
            <person name="Kang S.C."/>
            <person name="Lee H."/>
            <person name="Ostrov N."/>
        </authorList>
    </citation>
    <scope>NUCLEOTIDE SEQUENCE [LARGE SCALE GENOMIC DNA]</scope>
    <source>
        <strain evidence="3 5">ATCC 23090</strain>
    </source>
</reference>
<name>A0A1K1SZM8_9BACT</name>
<evidence type="ECO:0000313" key="2">
    <source>
        <dbReference type="EMBL" id="SFW89808.1"/>
    </source>
</evidence>
<keyword evidence="5" id="KW-1185">Reference proteome</keyword>
<dbReference type="EMBL" id="CP140154">
    <property type="protein sequence ID" value="WQG88994.1"/>
    <property type="molecule type" value="Genomic_DNA"/>
</dbReference>
<dbReference type="AlphaFoldDB" id="A0A1K1SZM8"/>
<dbReference type="InterPro" id="IPR013249">
    <property type="entry name" value="RNA_pol_sigma70_r4_t2"/>
</dbReference>
<dbReference type="EMBL" id="FPIZ01000043">
    <property type="protein sequence ID" value="SFW89808.1"/>
    <property type="molecule type" value="Genomic_DNA"/>
</dbReference>